<evidence type="ECO:0000256" key="2">
    <source>
        <dbReference type="ARBA" id="ARBA00010699"/>
    </source>
</evidence>
<dbReference type="RefSeq" id="WP_258215197.1">
    <property type="nucleotide sequence ID" value="NZ_JANQBD010000015.1"/>
</dbReference>
<dbReference type="HAMAP" id="MF_00182">
    <property type="entry name" value="Formyl_trans"/>
    <property type="match status" value="1"/>
</dbReference>
<dbReference type="CDD" id="cd08646">
    <property type="entry name" value="FMT_core_Met-tRNA-FMT_N"/>
    <property type="match status" value="1"/>
</dbReference>
<evidence type="ECO:0000256" key="4">
    <source>
        <dbReference type="ARBA" id="ARBA00016014"/>
    </source>
</evidence>
<comment type="similarity">
    <text evidence="2 8">Belongs to the Fmt family.</text>
</comment>
<dbReference type="PANTHER" id="PTHR11138:SF5">
    <property type="entry name" value="METHIONYL-TRNA FORMYLTRANSFERASE, MITOCHONDRIAL"/>
    <property type="match status" value="1"/>
</dbReference>
<dbReference type="InterPro" id="IPR044135">
    <property type="entry name" value="Met-tRNA-FMT_C"/>
</dbReference>
<evidence type="ECO:0000313" key="11">
    <source>
        <dbReference type="EMBL" id="MCR8633626.1"/>
    </source>
</evidence>
<dbReference type="InterPro" id="IPR037022">
    <property type="entry name" value="Formyl_trans_C_sf"/>
</dbReference>
<dbReference type="EMBL" id="JANQBD010000015">
    <property type="protein sequence ID" value="MCR8633626.1"/>
    <property type="molecule type" value="Genomic_DNA"/>
</dbReference>
<dbReference type="Pfam" id="PF02911">
    <property type="entry name" value="Formyl_trans_C"/>
    <property type="match status" value="1"/>
</dbReference>
<sequence length="315" mass="33467">MRVVFMGTPEFAVPSLLVLLESGVQVVGVVTQPDRPVGRKRILTPTPVKAAAEKHGIPVLQPERLRRPESVEALRALQPDLIVTAAYGQILSKAVLDIPKLGCINIHASLLPQYRGGAPIHYAVMNGDAVTGVTIMYMAEGLDTGDMISHVEVPIEDTDTTGSMFDKLSIAGAQLLKETLPELLAGDVQAVAQNDAEAVYSPNISREQELIDWNQPALSIWNKVRGLNPRPGAYTIWNGDVLKIWSCAKPDSIDASAGRARRAAGTVVAVSEAGVQVETGEGLLTITELQPAGKKAMDAGQFARGGQLTPGTVLG</sequence>
<dbReference type="InterPro" id="IPR005794">
    <property type="entry name" value="Fmt"/>
</dbReference>
<feature type="binding site" evidence="8">
    <location>
        <begin position="109"/>
        <end position="112"/>
    </location>
    <ligand>
        <name>(6S)-5,6,7,8-tetrahydrofolate</name>
        <dbReference type="ChEBI" id="CHEBI:57453"/>
    </ligand>
</feature>
<evidence type="ECO:0000259" key="10">
    <source>
        <dbReference type="Pfam" id="PF02911"/>
    </source>
</evidence>
<protein>
    <recommendedName>
        <fullName evidence="4 8">Methionyl-tRNA formyltransferase</fullName>
        <ecNumber evidence="3 8">2.1.2.9</ecNumber>
    </recommendedName>
</protein>
<accession>A0ABT1YKB5</accession>
<reference evidence="11 12" key="1">
    <citation type="submission" date="2022-08" db="EMBL/GenBank/DDBJ databases">
        <title>Paenibacillus endoradicis sp. nov., Paenibacillus radicibacter sp. nov and Paenibacillus pararadicis sp. nov., three cold-adapted plant growth-promoting bacteria isolated from root of Larix gmelinii in Great Khingan.</title>
        <authorList>
            <person name="Xue H."/>
        </authorList>
    </citation>
    <scope>NUCLEOTIDE SEQUENCE [LARGE SCALE GENOMIC DNA]</scope>
    <source>
        <strain evidence="11 12">N5-1-1-5</strain>
    </source>
</reference>
<dbReference type="Gene3D" id="3.10.25.10">
    <property type="entry name" value="Formyl transferase, C-terminal domain"/>
    <property type="match status" value="1"/>
</dbReference>
<feature type="domain" description="Formyl transferase N-terminal" evidence="9">
    <location>
        <begin position="1"/>
        <end position="179"/>
    </location>
</feature>
<organism evidence="11 12">
    <name type="scientific">Paenibacillus radicis</name>
    <name type="common">ex Xue et al. 2023</name>
    <dbReference type="NCBI Taxonomy" id="2972489"/>
    <lineage>
        <taxon>Bacteria</taxon>
        <taxon>Bacillati</taxon>
        <taxon>Bacillota</taxon>
        <taxon>Bacilli</taxon>
        <taxon>Bacillales</taxon>
        <taxon>Paenibacillaceae</taxon>
        <taxon>Paenibacillus</taxon>
    </lineage>
</organism>
<feature type="domain" description="Formyl transferase C-terminal" evidence="10">
    <location>
        <begin position="203"/>
        <end position="305"/>
    </location>
</feature>
<dbReference type="CDD" id="cd08704">
    <property type="entry name" value="Met_tRNA_FMT_C"/>
    <property type="match status" value="1"/>
</dbReference>
<keyword evidence="5 8" id="KW-0808">Transferase</keyword>
<dbReference type="PROSITE" id="PS00373">
    <property type="entry name" value="GART"/>
    <property type="match status" value="1"/>
</dbReference>
<evidence type="ECO:0000256" key="8">
    <source>
        <dbReference type="HAMAP-Rule" id="MF_00182"/>
    </source>
</evidence>
<dbReference type="SUPFAM" id="SSF53328">
    <property type="entry name" value="Formyltransferase"/>
    <property type="match status" value="1"/>
</dbReference>
<keyword evidence="6 8" id="KW-0648">Protein biosynthesis</keyword>
<dbReference type="PANTHER" id="PTHR11138">
    <property type="entry name" value="METHIONYL-TRNA FORMYLTRANSFERASE"/>
    <property type="match status" value="1"/>
</dbReference>
<dbReference type="EC" id="2.1.2.9" evidence="3 8"/>
<dbReference type="InterPro" id="IPR005793">
    <property type="entry name" value="Formyl_trans_C"/>
</dbReference>
<dbReference type="InterPro" id="IPR001555">
    <property type="entry name" value="GART_AS"/>
</dbReference>
<comment type="function">
    <text evidence="1 8">Attaches a formyl group to the free amino group of methionyl-tRNA(fMet). The formyl group appears to play a dual role in the initiator identity of N-formylmethionyl-tRNA by promoting its recognition by IF2 and preventing the misappropriation of this tRNA by the elongation apparatus.</text>
</comment>
<dbReference type="GO" id="GO:0004479">
    <property type="term" value="F:methionyl-tRNA formyltransferase activity"/>
    <property type="evidence" value="ECO:0007669"/>
    <property type="project" value="UniProtKB-EC"/>
</dbReference>
<name>A0ABT1YKB5_9BACL</name>
<keyword evidence="12" id="KW-1185">Reference proteome</keyword>
<dbReference type="InterPro" id="IPR002376">
    <property type="entry name" value="Formyl_transf_N"/>
</dbReference>
<comment type="catalytic activity">
    <reaction evidence="7 8">
        <text>L-methionyl-tRNA(fMet) + (6R)-10-formyltetrahydrofolate = N-formyl-L-methionyl-tRNA(fMet) + (6S)-5,6,7,8-tetrahydrofolate + H(+)</text>
        <dbReference type="Rhea" id="RHEA:24380"/>
        <dbReference type="Rhea" id="RHEA-COMP:9952"/>
        <dbReference type="Rhea" id="RHEA-COMP:9953"/>
        <dbReference type="ChEBI" id="CHEBI:15378"/>
        <dbReference type="ChEBI" id="CHEBI:57453"/>
        <dbReference type="ChEBI" id="CHEBI:78530"/>
        <dbReference type="ChEBI" id="CHEBI:78844"/>
        <dbReference type="ChEBI" id="CHEBI:195366"/>
        <dbReference type="EC" id="2.1.2.9"/>
    </reaction>
</comment>
<gene>
    <name evidence="8 11" type="primary">fmt</name>
    <name evidence="11" type="ORF">NV381_20795</name>
</gene>
<evidence type="ECO:0000256" key="1">
    <source>
        <dbReference type="ARBA" id="ARBA00002606"/>
    </source>
</evidence>
<dbReference type="Pfam" id="PF00551">
    <property type="entry name" value="Formyl_trans_N"/>
    <property type="match status" value="1"/>
</dbReference>
<dbReference type="InterPro" id="IPR036477">
    <property type="entry name" value="Formyl_transf_N_sf"/>
</dbReference>
<dbReference type="NCBIfam" id="TIGR00460">
    <property type="entry name" value="fmt"/>
    <property type="match status" value="1"/>
</dbReference>
<evidence type="ECO:0000256" key="3">
    <source>
        <dbReference type="ARBA" id="ARBA00012261"/>
    </source>
</evidence>
<proteinExistence type="inferred from homology"/>
<dbReference type="Proteomes" id="UP001300012">
    <property type="component" value="Unassembled WGS sequence"/>
</dbReference>
<evidence type="ECO:0000256" key="5">
    <source>
        <dbReference type="ARBA" id="ARBA00022679"/>
    </source>
</evidence>
<evidence type="ECO:0000313" key="12">
    <source>
        <dbReference type="Proteomes" id="UP001300012"/>
    </source>
</evidence>
<dbReference type="Gene3D" id="3.40.50.170">
    <property type="entry name" value="Formyl transferase, N-terminal domain"/>
    <property type="match status" value="1"/>
</dbReference>
<evidence type="ECO:0000259" key="9">
    <source>
        <dbReference type="Pfam" id="PF00551"/>
    </source>
</evidence>
<dbReference type="InterPro" id="IPR041711">
    <property type="entry name" value="Met-tRNA-FMT_N"/>
</dbReference>
<comment type="caution">
    <text evidence="11">The sequence shown here is derived from an EMBL/GenBank/DDBJ whole genome shotgun (WGS) entry which is preliminary data.</text>
</comment>
<evidence type="ECO:0000256" key="6">
    <source>
        <dbReference type="ARBA" id="ARBA00022917"/>
    </source>
</evidence>
<dbReference type="SUPFAM" id="SSF50486">
    <property type="entry name" value="FMT C-terminal domain-like"/>
    <property type="match status" value="1"/>
</dbReference>
<dbReference type="InterPro" id="IPR011034">
    <property type="entry name" value="Formyl_transferase-like_C_sf"/>
</dbReference>
<evidence type="ECO:0000256" key="7">
    <source>
        <dbReference type="ARBA" id="ARBA00048558"/>
    </source>
</evidence>